<dbReference type="GO" id="GO:0030170">
    <property type="term" value="F:pyridoxal phosphate binding"/>
    <property type="evidence" value="ECO:0007669"/>
    <property type="project" value="TreeGrafter"/>
</dbReference>
<dbReference type="AlphaFoldDB" id="A0A0L0GZC3"/>
<dbReference type="PANTHER" id="PTHR30244:SF34">
    <property type="entry name" value="DTDP-4-AMINO-4,6-DIDEOXYGALACTOSE TRANSAMINASE"/>
    <property type="match status" value="1"/>
</dbReference>
<dbReference type="PIRSF" id="PIRSF000390">
    <property type="entry name" value="PLP_StrS"/>
    <property type="match status" value="1"/>
</dbReference>
<comment type="caution">
    <text evidence="4">The sequence shown here is derived from an EMBL/GenBank/DDBJ whole genome shotgun (WGS) entry which is preliminary data.</text>
</comment>
<accession>A0A0L0GZC3</accession>
<evidence type="ECO:0008006" key="6">
    <source>
        <dbReference type="Google" id="ProtNLM"/>
    </source>
</evidence>
<evidence type="ECO:0000313" key="5">
    <source>
        <dbReference type="Proteomes" id="UP000037393"/>
    </source>
</evidence>
<dbReference type="PANTHER" id="PTHR30244">
    <property type="entry name" value="TRANSAMINASE"/>
    <property type="match status" value="1"/>
</dbReference>
<evidence type="ECO:0000256" key="2">
    <source>
        <dbReference type="ARBA" id="ARBA00037999"/>
    </source>
</evidence>
<gene>
    <name evidence="4" type="ORF">GM31_13750</name>
</gene>
<dbReference type="InterPro" id="IPR015424">
    <property type="entry name" value="PyrdxlP-dep_Trfase"/>
</dbReference>
<organism evidence="4 5">
    <name type="scientific">Trabulsiella odontotermitis</name>
    <dbReference type="NCBI Taxonomy" id="379893"/>
    <lineage>
        <taxon>Bacteria</taxon>
        <taxon>Pseudomonadati</taxon>
        <taxon>Pseudomonadota</taxon>
        <taxon>Gammaproteobacteria</taxon>
        <taxon>Enterobacterales</taxon>
        <taxon>Enterobacteriaceae</taxon>
        <taxon>Trabulsiella</taxon>
    </lineage>
</organism>
<reference evidence="4 5" key="1">
    <citation type="journal article" date="2015" name="Appl. Environ. Microbiol.">
        <title>The Enterobacterium Trabulsiella odontotermitis Presents Novel Adaptations Related to Its Association with Fungus-Growing Termites.</title>
        <authorList>
            <person name="Sapountzis P."/>
            <person name="Gruntjes T."/>
            <person name="Otani S."/>
            <person name="Estevez J."/>
            <person name="da Costa R.R."/>
            <person name="Plunkett G.3rd."/>
            <person name="Perna N.T."/>
            <person name="Poulsen M."/>
        </authorList>
    </citation>
    <scope>NUCLEOTIDE SEQUENCE [LARGE SCALE GENOMIC DNA]</scope>
    <source>
        <strain evidence="4 5">12</strain>
    </source>
</reference>
<evidence type="ECO:0000256" key="3">
    <source>
        <dbReference type="RuleBase" id="RU004508"/>
    </source>
</evidence>
<protein>
    <recommendedName>
        <fullName evidence="6">Aminotransferase DegT</fullName>
    </recommendedName>
</protein>
<dbReference type="PATRIC" id="fig|379893.4.peg.2791"/>
<evidence type="ECO:0000313" key="4">
    <source>
        <dbReference type="EMBL" id="KNC94555.1"/>
    </source>
</evidence>
<proteinExistence type="inferred from homology"/>
<sequence length="325" mass="36273">MTSGMTLVLNALGLKEGDEVIVSPFSCLATTSPLALLGIKPVWADVDPHTMAMNLESIKESISSETKAILAYHVAGYPSDIIKLSEIARQNNLLLIEDCNSAFGSHYNNQLLGSWADATVLSFYPNRQIGSIDGGAIIFREKSYYEVAKLRRRYGVDFSGFRKENGEINENKDVATYGYSATMNNISAGIISAKLNRYEIEMTVTEKNVSFLDKLILQLRHKYSDRIATITPIPGVRVNNWVYFLAVKDKETFMEEMKKRGVHVSSLHLRNDLYTCFNGEKKELPGVDIVASSVVAVPCGYWLSEKDMNELATVLEQTLTYLAKQ</sequence>
<dbReference type="SUPFAM" id="SSF53383">
    <property type="entry name" value="PLP-dependent transferases"/>
    <property type="match status" value="1"/>
</dbReference>
<name>A0A0L0GZC3_9ENTR</name>
<dbReference type="GO" id="GO:0008483">
    <property type="term" value="F:transaminase activity"/>
    <property type="evidence" value="ECO:0007669"/>
    <property type="project" value="TreeGrafter"/>
</dbReference>
<dbReference type="Gene3D" id="3.40.640.10">
    <property type="entry name" value="Type I PLP-dependent aspartate aminotransferase-like (Major domain)"/>
    <property type="match status" value="1"/>
</dbReference>
<dbReference type="InterPro" id="IPR015421">
    <property type="entry name" value="PyrdxlP-dep_Trfase_major"/>
</dbReference>
<dbReference type="InterPro" id="IPR015422">
    <property type="entry name" value="PyrdxlP-dep_Trfase_small"/>
</dbReference>
<evidence type="ECO:0000256" key="1">
    <source>
        <dbReference type="ARBA" id="ARBA00022898"/>
    </source>
</evidence>
<keyword evidence="5" id="KW-1185">Reference proteome</keyword>
<dbReference type="Gene3D" id="3.90.1150.10">
    <property type="entry name" value="Aspartate Aminotransferase, domain 1"/>
    <property type="match status" value="1"/>
</dbReference>
<dbReference type="GO" id="GO:0000271">
    <property type="term" value="P:polysaccharide biosynthetic process"/>
    <property type="evidence" value="ECO:0007669"/>
    <property type="project" value="TreeGrafter"/>
</dbReference>
<comment type="similarity">
    <text evidence="2 3">Belongs to the DegT/DnrJ/EryC1 family.</text>
</comment>
<keyword evidence="1 3" id="KW-0663">Pyridoxal phosphate</keyword>
<dbReference type="InterPro" id="IPR000653">
    <property type="entry name" value="DegT/StrS_aminotransferase"/>
</dbReference>
<dbReference type="EMBL" id="JNGI01000024">
    <property type="protein sequence ID" value="KNC94555.1"/>
    <property type="molecule type" value="Genomic_DNA"/>
</dbReference>
<dbReference type="Pfam" id="PF01041">
    <property type="entry name" value="DegT_DnrJ_EryC1"/>
    <property type="match status" value="1"/>
</dbReference>
<dbReference type="Proteomes" id="UP000037393">
    <property type="component" value="Unassembled WGS sequence"/>
</dbReference>